<sequence>MQKYRSTAPQFWKDSFDLEFDAQHSLYQPVNPDIDFSKTFAIPVAYKNKVYSNFETGEVQTLKQAFEKSFLVKDSIKK</sequence>
<accession>A0ABS9SN54</accession>
<name>A0ABS9SN54_9BACT</name>
<keyword evidence="2" id="KW-1185">Reference proteome</keyword>
<comment type="caution">
    <text evidence="1">The sequence shown here is derived from an EMBL/GenBank/DDBJ whole genome shotgun (WGS) entry which is preliminary data.</text>
</comment>
<dbReference type="RefSeq" id="WP_240831836.1">
    <property type="nucleotide sequence ID" value="NZ_JAKWBL010000004.1"/>
</dbReference>
<proteinExistence type="predicted"/>
<organism evidence="1 2">
    <name type="scientific">Niabella ginsengisoli</name>
    <dbReference type="NCBI Taxonomy" id="522298"/>
    <lineage>
        <taxon>Bacteria</taxon>
        <taxon>Pseudomonadati</taxon>
        <taxon>Bacteroidota</taxon>
        <taxon>Chitinophagia</taxon>
        <taxon>Chitinophagales</taxon>
        <taxon>Chitinophagaceae</taxon>
        <taxon>Niabella</taxon>
    </lineage>
</organism>
<evidence type="ECO:0000313" key="2">
    <source>
        <dbReference type="Proteomes" id="UP001202248"/>
    </source>
</evidence>
<protein>
    <submittedName>
        <fullName evidence="1">Uncharacterized protein</fullName>
    </submittedName>
</protein>
<dbReference type="Proteomes" id="UP001202248">
    <property type="component" value="Unassembled WGS sequence"/>
</dbReference>
<evidence type="ECO:0000313" key="1">
    <source>
        <dbReference type="EMBL" id="MCH5599807.1"/>
    </source>
</evidence>
<reference evidence="1 2" key="1">
    <citation type="submission" date="2022-02" db="EMBL/GenBank/DDBJ databases">
        <authorList>
            <person name="Min J."/>
        </authorList>
    </citation>
    <scope>NUCLEOTIDE SEQUENCE [LARGE SCALE GENOMIC DNA]</scope>
    <source>
        <strain evidence="1 2">GR10-1</strain>
    </source>
</reference>
<dbReference type="EMBL" id="JAKWBL010000004">
    <property type="protein sequence ID" value="MCH5599807.1"/>
    <property type="molecule type" value="Genomic_DNA"/>
</dbReference>
<gene>
    <name evidence="1" type="ORF">MKP09_18760</name>
</gene>